<proteinExistence type="predicted"/>
<reference evidence="2 3" key="1">
    <citation type="submission" date="2020-07" db="EMBL/GenBank/DDBJ databases">
        <title>Taxonomic proposal: Crassvirales, a new order of highly abundant and diverse bacterial viruses.</title>
        <authorList>
            <person name="Shkoporov A.N."/>
            <person name="Stockdale S.R."/>
            <person name="Guerin E."/>
            <person name="Ross R.P."/>
            <person name="Hill C."/>
        </authorList>
    </citation>
    <scope>NUCLEOTIDE SEQUENCE [LARGE SCALE GENOMIC DNA]</scope>
</reference>
<sequence length="512" mass="56256">MSSKKNKAAQAAASTAAKPAETAKADNTAKVTKTEKGNAETTQQVAAPAATEKPAAAQPKKEEKAQTQAKTDKQPAQKGAAQQSKPKKDKAPTVIAEEVDPAEVVKTLAKSIGVPTGSSTSSTDAKAMLSFVGHQRFTNNEELKKNFPEQYNAINQAINAVWFLGMLGVQQEMIGMQAEGKLRLIVSPEQIMPLQEMATMFGVKLASPRALPGAIDGQLAIPFGPQETIIPEELKDPKLAKLEVPETDIEKVGSDHEKICSALEYLLRKDRNIVISLIDTIEWYRKLCINNASTTDEKLKIDNRRIDEWINEIFHLVPVAGLMKGIGRAVYLYTKKENSPVSAHCIVHGAVPTVTDDEVVLIVRTFIQENFRYNLEDKIDANGNVIKTEKIENPADDKAIQATMGVIGVDYVDKLMHDYTCSVPEGATDKQLAEIKMARDSARKVISLVRANYYPGKVPPTNEQLRFAVGKIINYYRSPMDKIAEFEGPLPVLVGEYPETKKEEATAEEKKN</sequence>
<feature type="region of interest" description="Disordered" evidence="1">
    <location>
        <begin position="1"/>
        <end position="92"/>
    </location>
</feature>
<evidence type="ECO:0000313" key="2">
    <source>
        <dbReference type="EMBL" id="QOR57073.1"/>
    </source>
</evidence>
<accession>A0A7M1RRS3</accession>
<feature type="compositionally biased region" description="Low complexity" evidence="1">
    <location>
        <begin position="46"/>
        <end position="58"/>
    </location>
</feature>
<dbReference type="Proteomes" id="UP000594117">
    <property type="component" value="Segment"/>
</dbReference>
<dbReference type="EMBL" id="MT774399">
    <property type="protein sequence ID" value="QOR57073.1"/>
    <property type="molecule type" value="Genomic_DNA"/>
</dbReference>
<evidence type="ECO:0000313" key="3">
    <source>
        <dbReference type="Proteomes" id="UP000594117"/>
    </source>
</evidence>
<name>A0A7M1RRS3_9CAUD</name>
<dbReference type="KEGG" id="vg:65130999"/>
<keyword evidence="3" id="KW-1185">Reference proteome</keyword>
<evidence type="ECO:0000256" key="1">
    <source>
        <dbReference type="SAM" id="MobiDB-lite"/>
    </source>
</evidence>
<dbReference type="GeneID" id="65130999"/>
<dbReference type="RefSeq" id="YP_010112525.1">
    <property type="nucleotide sequence ID" value="NC_055892.1"/>
</dbReference>
<protein>
    <submittedName>
        <fullName evidence="2">Uncharacterized protein</fullName>
    </submittedName>
</protein>
<organism evidence="2 3">
    <name type="scientific">uncultured phage cr109_1</name>
    <dbReference type="NCBI Taxonomy" id="2772083"/>
    <lineage>
        <taxon>Viruses</taxon>
        <taxon>Duplodnaviria</taxon>
        <taxon>Heunggongvirae</taxon>
        <taxon>Uroviricota</taxon>
        <taxon>Caudoviricetes</taxon>
        <taxon>Crassvirales</taxon>
        <taxon>Suoliviridae</taxon>
        <taxon>Loutivirinae</taxon>
        <taxon>Buchavirus</taxon>
        <taxon>Buchavirus splanchnicus</taxon>
    </lineage>
</organism>
<feature type="compositionally biased region" description="Basic and acidic residues" evidence="1">
    <location>
        <begin position="59"/>
        <end position="75"/>
    </location>
</feature>
<feature type="compositionally biased region" description="Low complexity" evidence="1">
    <location>
        <begin position="8"/>
        <end position="22"/>
    </location>
</feature>